<proteinExistence type="predicted"/>
<dbReference type="PANTHER" id="PTHR36558:SF1">
    <property type="entry name" value="RESTRICTION ENDONUCLEASE DOMAIN-CONTAINING PROTEIN-RELATED"/>
    <property type="match status" value="1"/>
</dbReference>
<dbReference type="Pfam" id="PF05685">
    <property type="entry name" value="Uma2"/>
    <property type="match status" value="1"/>
</dbReference>
<evidence type="ECO:0000259" key="1">
    <source>
        <dbReference type="Pfam" id="PF05685"/>
    </source>
</evidence>
<dbReference type="InterPro" id="IPR008538">
    <property type="entry name" value="Uma2"/>
</dbReference>
<keyword evidence="2" id="KW-0378">Hydrolase</keyword>
<dbReference type="PANTHER" id="PTHR36558">
    <property type="entry name" value="GLR1098 PROTEIN"/>
    <property type="match status" value="1"/>
</dbReference>
<dbReference type="EMBL" id="JBDKXB010000015">
    <property type="protein sequence ID" value="MEY6433056.1"/>
    <property type="molecule type" value="Genomic_DNA"/>
</dbReference>
<evidence type="ECO:0000313" key="2">
    <source>
        <dbReference type="EMBL" id="MEY6433056.1"/>
    </source>
</evidence>
<keyword evidence="3" id="KW-1185">Reference proteome</keyword>
<dbReference type="InterPro" id="IPR012296">
    <property type="entry name" value="Nuclease_put_TT1808"/>
</dbReference>
<sequence>MTQPALHTSLTVDAYLAGEDGSDVRHEYIAGQVYAMTGASDRHGLITLNIATALRPRVRGTGCQLFANDMKVRLRVGADDLFYYPDVLLSCDPSDREVYFRSRPCLIVEVLSESTERIDRIEKLLAYQTIASLQEYLLIAQHRPEVWVHRRARDWAGELVTDGAVRLDCLGYDLPLATIYEEVALDAGP</sequence>
<gene>
    <name evidence="2" type="ORF">ABC977_11635</name>
</gene>
<name>A0ABV4BEU0_9GAMM</name>
<dbReference type="InterPro" id="IPR011335">
    <property type="entry name" value="Restrct_endonuc-II-like"/>
</dbReference>
<comment type="caution">
    <text evidence="2">The sequence shown here is derived from an EMBL/GenBank/DDBJ whole genome shotgun (WGS) entry which is preliminary data.</text>
</comment>
<dbReference type="RefSeq" id="WP_369667442.1">
    <property type="nucleotide sequence ID" value="NZ_JBDKXB010000015.1"/>
</dbReference>
<dbReference type="CDD" id="cd06260">
    <property type="entry name" value="DUF820-like"/>
    <property type="match status" value="1"/>
</dbReference>
<reference evidence="2 3" key="1">
    <citation type="submission" date="2024-05" db="EMBL/GenBank/DDBJ databases">
        <title>Genome Sequence and Characterization of the New Strain Purple Sulfur Bacterium of Genus Thioalkalicoccus.</title>
        <authorList>
            <person name="Bryantseva I.A."/>
            <person name="Kyndt J.A."/>
            <person name="Imhoff J.F."/>
        </authorList>
    </citation>
    <scope>NUCLEOTIDE SEQUENCE [LARGE SCALE GENOMIC DNA]</scope>
    <source>
        <strain evidence="2 3">Um2</strain>
    </source>
</reference>
<evidence type="ECO:0000313" key="3">
    <source>
        <dbReference type="Proteomes" id="UP001564408"/>
    </source>
</evidence>
<keyword evidence="2" id="KW-0540">Nuclease</keyword>
<feature type="domain" description="Putative restriction endonuclease" evidence="1">
    <location>
        <begin position="13"/>
        <end position="155"/>
    </location>
</feature>
<dbReference type="GO" id="GO:0004519">
    <property type="term" value="F:endonuclease activity"/>
    <property type="evidence" value="ECO:0007669"/>
    <property type="project" value="UniProtKB-KW"/>
</dbReference>
<accession>A0ABV4BEU0</accession>
<protein>
    <submittedName>
        <fullName evidence="2">Uma2 family endonuclease</fullName>
    </submittedName>
</protein>
<dbReference type="Gene3D" id="3.90.1570.10">
    <property type="entry name" value="tt1808, chain A"/>
    <property type="match status" value="1"/>
</dbReference>
<keyword evidence="2" id="KW-0255">Endonuclease</keyword>
<dbReference type="SUPFAM" id="SSF52980">
    <property type="entry name" value="Restriction endonuclease-like"/>
    <property type="match status" value="1"/>
</dbReference>
<dbReference type="Proteomes" id="UP001564408">
    <property type="component" value="Unassembled WGS sequence"/>
</dbReference>
<organism evidence="2 3">
    <name type="scientific">Thioalkalicoccus limnaeus</name>
    <dbReference type="NCBI Taxonomy" id="120681"/>
    <lineage>
        <taxon>Bacteria</taxon>
        <taxon>Pseudomonadati</taxon>
        <taxon>Pseudomonadota</taxon>
        <taxon>Gammaproteobacteria</taxon>
        <taxon>Chromatiales</taxon>
        <taxon>Chromatiaceae</taxon>
        <taxon>Thioalkalicoccus</taxon>
    </lineage>
</organism>